<proteinExistence type="predicted"/>
<gene>
    <name evidence="2" type="ORF">ZT3D7_G10351</name>
</gene>
<feature type="chain" id="PRO_5010889183" evidence="1">
    <location>
        <begin position="21"/>
        <end position="156"/>
    </location>
</feature>
<reference evidence="2 3" key="1">
    <citation type="submission" date="2016-06" db="EMBL/GenBank/DDBJ databases">
        <authorList>
            <person name="Kjaerup R.B."/>
            <person name="Dalgaard T.S."/>
            <person name="Juul-Madsen H.R."/>
        </authorList>
    </citation>
    <scope>NUCLEOTIDE SEQUENCE [LARGE SCALE GENOMIC DNA]</scope>
</reference>
<evidence type="ECO:0000256" key="1">
    <source>
        <dbReference type="SAM" id="SignalP"/>
    </source>
</evidence>
<accession>A0A1X7S677</accession>
<name>A0A1X7S677_ZYMT9</name>
<keyword evidence="3" id="KW-1185">Reference proteome</keyword>
<dbReference type="AlphaFoldDB" id="A0A1X7S677"/>
<dbReference type="EMBL" id="LT853702">
    <property type="protein sequence ID" value="SMQ55196.1"/>
    <property type="molecule type" value="Genomic_DNA"/>
</dbReference>
<keyword evidence="1" id="KW-0732">Signal</keyword>
<sequence length="156" mass="16462">MQLQSSLAMVALALTVAVKADFQIYKVDGYDVLGAEWDGWQVFDGEPSCDDVNNQYRSLGNSADVSGTPGIRCKGCGDGATEDDITELEINGDDWGHYTIYKDRGYVLEPAGGGATAGSCTYDTGDEFTCTGAVTSSGKRAFKCTSDLSGIRARGA</sequence>
<protein>
    <submittedName>
        <fullName evidence="2">Uncharacterized protein</fullName>
    </submittedName>
</protein>
<dbReference type="Proteomes" id="UP000215127">
    <property type="component" value="Chromosome 11"/>
</dbReference>
<evidence type="ECO:0000313" key="2">
    <source>
        <dbReference type="EMBL" id="SMQ55196.1"/>
    </source>
</evidence>
<evidence type="ECO:0000313" key="3">
    <source>
        <dbReference type="Proteomes" id="UP000215127"/>
    </source>
</evidence>
<feature type="signal peptide" evidence="1">
    <location>
        <begin position="1"/>
        <end position="20"/>
    </location>
</feature>
<organism evidence="2 3">
    <name type="scientific">Zymoseptoria tritici (strain ST99CH_3D7)</name>
    <dbReference type="NCBI Taxonomy" id="1276538"/>
    <lineage>
        <taxon>Eukaryota</taxon>
        <taxon>Fungi</taxon>
        <taxon>Dikarya</taxon>
        <taxon>Ascomycota</taxon>
        <taxon>Pezizomycotina</taxon>
        <taxon>Dothideomycetes</taxon>
        <taxon>Dothideomycetidae</taxon>
        <taxon>Mycosphaerellales</taxon>
        <taxon>Mycosphaerellaceae</taxon>
        <taxon>Zymoseptoria</taxon>
    </lineage>
</organism>